<dbReference type="Proteomes" id="UP000006039">
    <property type="component" value="Unassembled WGS sequence"/>
</dbReference>
<dbReference type="VEuPathDB" id="FungiDB:GGTG_02957"/>
<reference evidence="2" key="2">
    <citation type="submission" date="2010-07" db="EMBL/GenBank/DDBJ databases">
        <authorList>
            <consortium name="The Broad Institute Genome Sequencing Platform"/>
            <consortium name="Broad Institute Genome Sequencing Center for Infectious Disease"/>
            <person name="Ma L.-J."/>
            <person name="Dead R."/>
            <person name="Young S."/>
            <person name="Zeng Q."/>
            <person name="Koehrsen M."/>
            <person name="Alvarado L."/>
            <person name="Berlin A."/>
            <person name="Chapman S.B."/>
            <person name="Chen Z."/>
            <person name="Freedman E."/>
            <person name="Gellesch M."/>
            <person name="Goldberg J."/>
            <person name="Griggs A."/>
            <person name="Gujja S."/>
            <person name="Heilman E.R."/>
            <person name="Heiman D."/>
            <person name="Hepburn T."/>
            <person name="Howarth C."/>
            <person name="Jen D."/>
            <person name="Larson L."/>
            <person name="Mehta T."/>
            <person name="Neiman D."/>
            <person name="Pearson M."/>
            <person name="Roberts A."/>
            <person name="Saif S."/>
            <person name="Shea T."/>
            <person name="Shenoy N."/>
            <person name="Sisk P."/>
            <person name="Stolte C."/>
            <person name="Sykes S."/>
            <person name="Walk T."/>
            <person name="White J."/>
            <person name="Yandava C."/>
            <person name="Haas B."/>
            <person name="Nusbaum C."/>
            <person name="Birren B."/>
        </authorList>
    </citation>
    <scope>NUCLEOTIDE SEQUENCE</scope>
    <source>
        <strain evidence="2">R3-111a-1</strain>
    </source>
</reference>
<dbReference type="InterPro" id="IPR007541">
    <property type="entry name" value="Uncharacterised_BSP"/>
</dbReference>
<sequence>MVIILKDGETSPAPQPGQIFMPPTSQAGGAAAPAPSTAYPVPPPKPTAIVGSKETGAHDSAAAPQPASQEQQQQQQQQHAPFPQPKIRLEVRDVLHEGARRFLSLVDASALLPRAVADVQRILYAHPGDRATHCPPTRSVTLVLRDMGGVAYTTGSELDSDHKEIHFSLSYIAGVGGGGGDKDSRIAREIDGVITHELVHAYQWDAKGTCPGGLIEGIADFVRLRCDLGPPHWRKELDGSWDRGYQHTAYFLDYLERRYGDGTVRKINEKLRTTKYREKDFWTELLGRPVEQLYEDYVKKSKEDES</sequence>
<evidence type="ECO:0008006" key="5">
    <source>
        <dbReference type="Google" id="ProtNLM"/>
    </source>
</evidence>
<dbReference type="HOGENOM" id="CLU_062644_0_0_1"/>
<dbReference type="STRING" id="644352.J3NNV1"/>
<dbReference type="PANTHER" id="PTHR33321">
    <property type="match status" value="1"/>
</dbReference>
<reference evidence="2" key="3">
    <citation type="submission" date="2010-09" db="EMBL/GenBank/DDBJ databases">
        <title>Annotation of Gaeumannomyces graminis var. tritici R3-111a-1.</title>
        <authorList>
            <consortium name="The Broad Institute Genome Sequencing Platform"/>
            <person name="Ma L.-J."/>
            <person name="Dead R."/>
            <person name="Young S.K."/>
            <person name="Zeng Q."/>
            <person name="Gargeya S."/>
            <person name="Fitzgerald M."/>
            <person name="Haas B."/>
            <person name="Abouelleil A."/>
            <person name="Alvarado L."/>
            <person name="Arachchi H.M."/>
            <person name="Berlin A."/>
            <person name="Brown A."/>
            <person name="Chapman S.B."/>
            <person name="Chen Z."/>
            <person name="Dunbar C."/>
            <person name="Freedman E."/>
            <person name="Gearin G."/>
            <person name="Gellesch M."/>
            <person name="Goldberg J."/>
            <person name="Griggs A."/>
            <person name="Gujja S."/>
            <person name="Heiman D."/>
            <person name="Howarth C."/>
            <person name="Larson L."/>
            <person name="Lui A."/>
            <person name="MacDonald P.J.P."/>
            <person name="Mehta T."/>
            <person name="Montmayeur A."/>
            <person name="Murphy C."/>
            <person name="Neiman D."/>
            <person name="Pearson M."/>
            <person name="Priest M."/>
            <person name="Roberts A."/>
            <person name="Saif S."/>
            <person name="Shea T."/>
            <person name="Shenoy N."/>
            <person name="Sisk P."/>
            <person name="Stolte C."/>
            <person name="Sykes S."/>
            <person name="Yandava C."/>
            <person name="Wortman J."/>
            <person name="Nusbaum C."/>
            <person name="Birren B."/>
        </authorList>
    </citation>
    <scope>NUCLEOTIDE SEQUENCE</scope>
    <source>
        <strain evidence="2">R3-111a-1</strain>
    </source>
</reference>
<feature type="compositionally biased region" description="Low complexity" evidence="1">
    <location>
        <begin position="61"/>
        <end position="81"/>
    </location>
</feature>
<evidence type="ECO:0000313" key="2">
    <source>
        <dbReference type="EMBL" id="EJT77854.1"/>
    </source>
</evidence>
<dbReference type="PANTHER" id="PTHR33321:SF12">
    <property type="entry name" value="PLANT BASIC SECRETORY PROTEIN (BSP) FAMILY PROTEIN"/>
    <property type="match status" value="1"/>
</dbReference>
<reference evidence="3" key="4">
    <citation type="journal article" date="2015" name="G3 (Bethesda)">
        <title>Genome sequences of three phytopathogenic species of the Magnaporthaceae family of fungi.</title>
        <authorList>
            <person name="Okagaki L.H."/>
            <person name="Nunes C.C."/>
            <person name="Sailsbery J."/>
            <person name="Clay B."/>
            <person name="Brown D."/>
            <person name="John T."/>
            <person name="Oh Y."/>
            <person name="Young N."/>
            <person name="Fitzgerald M."/>
            <person name="Haas B.J."/>
            <person name="Zeng Q."/>
            <person name="Young S."/>
            <person name="Adiconis X."/>
            <person name="Fan L."/>
            <person name="Levin J.Z."/>
            <person name="Mitchell T.K."/>
            <person name="Okubara P.A."/>
            <person name="Farman M.L."/>
            <person name="Kohn L.M."/>
            <person name="Birren B."/>
            <person name="Ma L.-J."/>
            <person name="Dean R.A."/>
        </authorList>
    </citation>
    <scope>NUCLEOTIDE SEQUENCE</scope>
    <source>
        <strain evidence="3">R3-111a-1</strain>
    </source>
</reference>
<name>J3NNV1_GAET3</name>
<feature type="region of interest" description="Disordered" evidence="1">
    <location>
        <begin position="1"/>
        <end position="84"/>
    </location>
</feature>
<gene>
    <name evidence="3" type="primary">20343415</name>
    <name evidence="2" type="ORF">GGTG_02957</name>
</gene>
<reference evidence="4" key="1">
    <citation type="submission" date="2010-07" db="EMBL/GenBank/DDBJ databases">
        <title>The genome sequence of Gaeumannomyces graminis var. tritici strain R3-111a-1.</title>
        <authorList>
            <consortium name="The Broad Institute Genome Sequencing Platform"/>
            <person name="Ma L.-J."/>
            <person name="Dead R."/>
            <person name="Young S."/>
            <person name="Zeng Q."/>
            <person name="Koehrsen M."/>
            <person name="Alvarado L."/>
            <person name="Berlin A."/>
            <person name="Chapman S.B."/>
            <person name="Chen Z."/>
            <person name="Freedman E."/>
            <person name="Gellesch M."/>
            <person name="Goldberg J."/>
            <person name="Griggs A."/>
            <person name="Gujja S."/>
            <person name="Heilman E.R."/>
            <person name="Heiman D."/>
            <person name="Hepburn T."/>
            <person name="Howarth C."/>
            <person name="Jen D."/>
            <person name="Larson L."/>
            <person name="Mehta T."/>
            <person name="Neiman D."/>
            <person name="Pearson M."/>
            <person name="Roberts A."/>
            <person name="Saif S."/>
            <person name="Shea T."/>
            <person name="Shenoy N."/>
            <person name="Sisk P."/>
            <person name="Stolte C."/>
            <person name="Sykes S."/>
            <person name="Walk T."/>
            <person name="White J."/>
            <person name="Yandava C."/>
            <person name="Haas B."/>
            <person name="Nusbaum C."/>
            <person name="Birren B."/>
        </authorList>
    </citation>
    <scope>NUCLEOTIDE SEQUENCE [LARGE SCALE GENOMIC DNA]</scope>
    <source>
        <strain evidence="4">R3-111a-1</strain>
    </source>
</reference>
<feature type="compositionally biased region" description="Low complexity" evidence="1">
    <location>
        <begin position="22"/>
        <end position="39"/>
    </location>
</feature>
<reference evidence="3" key="5">
    <citation type="submission" date="2018-04" db="UniProtKB">
        <authorList>
            <consortium name="EnsemblFungi"/>
        </authorList>
    </citation>
    <scope>IDENTIFICATION</scope>
    <source>
        <strain evidence="3">R3-111a-1</strain>
    </source>
</reference>
<evidence type="ECO:0000313" key="3">
    <source>
        <dbReference type="EnsemblFungi" id="EJT77854"/>
    </source>
</evidence>
<evidence type="ECO:0000256" key="1">
    <source>
        <dbReference type="SAM" id="MobiDB-lite"/>
    </source>
</evidence>
<organism evidence="2">
    <name type="scientific">Gaeumannomyces tritici (strain R3-111a-1)</name>
    <name type="common">Wheat and barley take-all root rot fungus</name>
    <name type="synonym">Gaeumannomyces graminis var. tritici</name>
    <dbReference type="NCBI Taxonomy" id="644352"/>
    <lineage>
        <taxon>Eukaryota</taxon>
        <taxon>Fungi</taxon>
        <taxon>Dikarya</taxon>
        <taxon>Ascomycota</taxon>
        <taxon>Pezizomycotina</taxon>
        <taxon>Sordariomycetes</taxon>
        <taxon>Sordariomycetidae</taxon>
        <taxon>Magnaporthales</taxon>
        <taxon>Magnaporthaceae</taxon>
        <taxon>Gaeumannomyces</taxon>
    </lineage>
</organism>
<keyword evidence="4" id="KW-1185">Reference proteome</keyword>
<dbReference type="Pfam" id="PF04450">
    <property type="entry name" value="BSP"/>
    <property type="match status" value="1"/>
</dbReference>
<dbReference type="EMBL" id="GL385396">
    <property type="protein sequence ID" value="EJT77854.1"/>
    <property type="molecule type" value="Genomic_DNA"/>
</dbReference>
<dbReference type="AlphaFoldDB" id="J3NNV1"/>
<dbReference type="EnsemblFungi" id="EJT77854">
    <property type="protein sequence ID" value="EJT77854"/>
    <property type="gene ID" value="GGTG_02957"/>
</dbReference>
<accession>J3NNV1</accession>
<dbReference type="GeneID" id="20343415"/>
<dbReference type="RefSeq" id="XP_009218999.1">
    <property type="nucleotide sequence ID" value="XM_009220735.1"/>
</dbReference>
<dbReference type="OrthoDB" id="891726at2759"/>
<protein>
    <recommendedName>
        <fullName evidence="5">PBSP domain-containing protein</fullName>
    </recommendedName>
</protein>
<evidence type="ECO:0000313" key="4">
    <source>
        <dbReference type="Proteomes" id="UP000006039"/>
    </source>
</evidence>
<dbReference type="eggNOG" id="ENOG502QURC">
    <property type="taxonomic scope" value="Eukaryota"/>
</dbReference>
<proteinExistence type="predicted"/>